<dbReference type="SUPFAM" id="SSF56801">
    <property type="entry name" value="Acetyl-CoA synthetase-like"/>
    <property type="match status" value="1"/>
</dbReference>
<evidence type="ECO:0000256" key="2">
    <source>
        <dbReference type="ARBA" id="ARBA00022598"/>
    </source>
</evidence>
<dbReference type="AlphaFoldDB" id="A0AAJ1EXD7"/>
<evidence type="ECO:0000313" key="4">
    <source>
        <dbReference type="EMBL" id="MCG4617121.1"/>
    </source>
</evidence>
<organism evidence="4 5">
    <name type="scientific">Varibaculum cambriense</name>
    <dbReference type="NCBI Taxonomy" id="184870"/>
    <lineage>
        <taxon>Bacteria</taxon>
        <taxon>Bacillati</taxon>
        <taxon>Actinomycetota</taxon>
        <taxon>Actinomycetes</taxon>
        <taxon>Actinomycetales</taxon>
        <taxon>Actinomycetaceae</taxon>
        <taxon>Varibaculum</taxon>
    </lineage>
</organism>
<name>A0AAJ1EXD7_9ACTO</name>
<dbReference type="Gene3D" id="3.30.300.30">
    <property type="match status" value="1"/>
</dbReference>
<comment type="similarity">
    <text evidence="1">Belongs to the ATP-dependent AMP-binding enzyme family.</text>
</comment>
<dbReference type="RefSeq" id="WP_238127482.1">
    <property type="nucleotide sequence ID" value="NZ_JAKNHJ010000002.1"/>
</dbReference>
<reference evidence="4" key="1">
    <citation type="submission" date="2022-01" db="EMBL/GenBank/DDBJ databases">
        <title>Collection of gut derived symbiotic bacterial strains cultured from healthy donors.</title>
        <authorList>
            <person name="Lin H."/>
            <person name="Kohout C."/>
            <person name="Waligurski E."/>
            <person name="Pamer E.G."/>
        </authorList>
    </citation>
    <scope>NUCLEOTIDE SEQUENCE</scope>
    <source>
        <strain evidence="4">DFI.7.46</strain>
    </source>
</reference>
<evidence type="ECO:0000313" key="5">
    <source>
        <dbReference type="Proteomes" id="UP001200537"/>
    </source>
</evidence>
<proteinExistence type="inferred from homology"/>
<evidence type="ECO:0000256" key="1">
    <source>
        <dbReference type="ARBA" id="ARBA00006432"/>
    </source>
</evidence>
<dbReference type="GO" id="GO:0031956">
    <property type="term" value="F:medium-chain fatty acid-CoA ligase activity"/>
    <property type="evidence" value="ECO:0007669"/>
    <property type="project" value="TreeGrafter"/>
</dbReference>
<feature type="domain" description="AMP-dependent synthetase/ligase" evidence="3">
    <location>
        <begin position="143"/>
        <end position="339"/>
    </location>
</feature>
<dbReference type="InterPro" id="IPR000873">
    <property type="entry name" value="AMP-dep_synth/lig_dom"/>
</dbReference>
<dbReference type="Gene3D" id="3.40.50.12780">
    <property type="entry name" value="N-terminal domain of ligase-like"/>
    <property type="match status" value="1"/>
</dbReference>
<dbReference type="InterPro" id="IPR045851">
    <property type="entry name" value="AMP-bd_C_sf"/>
</dbReference>
<sequence length="521" mass="55923">MTLRIVPPPSIKARAACEVLAPQGDNSDKAIQISEEAVPQIVWLQSELSAGKELGENAEDSAARPLVFLPVSDNPDRDKLFFTALRAALWPDSFTSLPTIDLSAVAEPAKPFFALRILADYNPVFFPARTERLSRSWALQQAQRLRRLPSQVSFILSTSGSTKPGGRLVGISLEALRASHQATAQRLGGNGIWVSALPRDHIAGFQVIARAYAGGTEPVTIDMTGGFKLSRLREALEIIPSGNLPIYLSLVPTQLRRALADTETTAALRICSAILVGGAHISSSLLSAGREAGLNLVTTYGMTETCGGCVYDGVPLPGVKVAVNAGRIWLATPTLMNGYLEAESDPEIREFSGTSWLATNDTGKIVFGNERRKHPQESLGEGAVIIDMSSPAHLEVLGRLDDTIISGGENISLPLVTRAAEQVGFPGIEFCALKDEEWGQILCAVFSSAALPAAEPTAAPNLAQLGGNLRESLREYLPSSHLPRAAVLLPHFPLLPSGKLDRLALEAAVRVLDKQNRTWRK</sequence>
<dbReference type="PANTHER" id="PTHR43201">
    <property type="entry name" value="ACYL-COA SYNTHETASE"/>
    <property type="match status" value="1"/>
</dbReference>
<dbReference type="Pfam" id="PF00501">
    <property type="entry name" value="AMP-binding"/>
    <property type="match status" value="1"/>
</dbReference>
<dbReference type="GO" id="GO:0006631">
    <property type="term" value="P:fatty acid metabolic process"/>
    <property type="evidence" value="ECO:0007669"/>
    <property type="project" value="TreeGrafter"/>
</dbReference>
<protein>
    <submittedName>
        <fullName evidence="4">AMP-binding protein</fullName>
    </submittedName>
</protein>
<keyword evidence="2" id="KW-0436">Ligase</keyword>
<dbReference type="PANTHER" id="PTHR43201:SF5">
    <property type="entry name" value="MEDIUM-CHAIN ACYL-COA LIGASE ACSF2, MITOCHONDRIAL"/>
    <property type="match status" value="1"/>
</dbReference>
<gene>
    <name evidence="4" type="ORF">L0M99_01240</name>
</gene>
<dbReference type="InterPro" id="IPR042099">
    <property type="entry name" value="ANL_N_sf"/>
</dbReference>
<comment type="caution">
    <text evidence="4">The sequence shown here is derived from an EMBL/GenBank/DDBJ whole genome shotgun (WGS) entry which is preliminary data.</text>
</comment>
<dbReference type="EMBL" id="JAKNHJ010000002">
    <property type="protein sequence ID" value="MCG4617121.1"/>
    <property type="molecule type" value="Genomic_DNA"/>
</dbReference>
<evidence type="ECO:0000259" key="3">
    <source>
        <dbReference type="Pfam" id="PF00501"/>
    </source>
</evidence>
<dbReference type="Proteomes" id="UP001200537">
    <property type="component" value="Unassembled WGS sequence"/>
</dbReference>
<accession>A0AAJ1EXD7</accession>